<feature type="domain" description="Phage terminase large subunit GpA ATPase" evidence="1">
    <location>
        <begin position="50"/>
        <end position="298"/>
    </location>
</feature>
<dbReference type="GO" id="GO:0004519">
    <property type="term" value="F:endonuclease activity"/>
    <property type="evidence" value="ECO:0007669"/>
    <property type="project" value="InterPro"/>
</dbReference>
<evidence type="ECO:0000259" key="2">
    <source>
        <dbReference type="Pfam" id="PF20454"/>
    </source>
</evidence>
<protein>
    <submittedName>
        <fullName evidence="3">Phage terminase large subunit (GpA)</fullName>
    </submittedName>
</protein>
<feature type="domain" description="Terminase large subunit GpA endonuclease" evidence="2">
    <location>
        <begin position="324"/>
        <end position="637"/>
    </location>
</feature>
<accession>A0A517SII5</accession>
<dbReference type="OrthoDB" id="230428at2"/>
<dbReference type="AlphaFoldDB" id="A0A517SII5"/>
<dbReference type="InterPro" id="IPR046454">
    <property type="entry name" value="GpA_endonuclease"/>
</dbReference>
<proteinExistence type="predicted"/>
<dbReference type="KEGG" id="ccos:Pan44_39780"/>
<dbReference type="InterPro" id="IPR046453">
    <property type="entry name" value="GpA_ATPase"/>
</dbReference>
<evidence type="ECO:0000259" key="1">
    <source>
        <dbReference type="Pfam" id="PF05876"/>
    </source>
</evidence>
<dbReference type="Pfam" id="PF05876">
    <property type="entry name" value="GpA_ATPase"/>
    <property type="match status" value="1"/>
</dbReference>
<keyword evidence="4" id="KW-1185">Reference proteome</keyword>
<dbReference type="GO" id="GO:0016887">
    <property type="term" value="F:ATP hydrolysis activity"/>
    <property type="evidence" value="ECO:0007669"/>
    <property type="project" value="InterPro"/>
</dbReference>
<evidence type="ECO:0000313" key="3">
    <source>
        <dbReference type="EMBL" id="QDT55930.1"/>
    </source>
</evidence>
<reference evidence="3 4" key="1">
    <citation type="submission" date="2019-02" db="EMBL/GenBank/DDBJ databases">
        <title>Deep-cultivation of Planctomycetes and their phenomic and genomic characterization uncovers novel biology.</title>
        <authorList>
            <person name="Wiegand S."/>
            <person name="Jogler M."/>
            <person name="Boedeker C."/>
            <person name="Pinto D."/>
            <person name="Vollmers J."/>
            <person name="Rivas-Marin E."/>
            <person name="Kohn T."/>
            <person name="Peeters S.H."/>
            <person name="Heuer A."/>
            <person name="Rast P."/>
            <person name="Oberbeckmann S."/>
            <person name="Bunk B."/>
            <person name="Jeske O."/>
            <person name="Meyerdierks A."/>
            <person name="Storesund J.E."/>
            <person name="Kallscheuer N."/>
            <person name="Luecker S."/>
            <person name="Lage O.M."/>
            <person name="Pohl T."/>
            <person name="Merkel B.J."/>
            <person name="Hornburger P."/>
            <person name="Mueller R.-W."/>
            <person name="Bruemmer F."/>
            <person name="Labrenz M."/>
            <person name="Spormann A.M."/>
            <person name="Op den Camp H."/>
            <person name="Overmann J."/>
            <person name="Amann R."/>
            <person name="Jetten M.S.M."/>
            <person name="Mascher T."/>
            <person name="Medema M.H."/>
            <person name="Devos D.P."/>
            <person name="Kaster A.-K."/>
            <person name="Ovreas L."/>
            <person name="Rohde M."/>
            <person name="Galperin M.Y."/>
            <person name="Jogler C."/>
        </authorList>
    </citation>
    <scope>NUCLEOTIDE SEQUENCE [LARGE SCALE GENOMIC DNA]</scope>
    <source>
        <strain evidence="3 4">Pan44</strain>
    </source>
</reference>
<dbReference type="Proteomes" id="UP000315700">
    <property type="component" value="Chromosome"/>
</dbReference>
<dbReference type="RefSeq" id="WP_145032485.1">
    <property type="nucleotide sequence ID" value="NZ_CP036271.1"/>
</dbReference>
<organism evidence="3 4">
    <name type="scientific">Caulifigura coniformis</name>
    <dbReference type="NCBI Taxonomy" id="2527983"/>
    <lineage>
        <taxon>Bacteria</taxon>
        <taxon>Pseudomonadati</taxon>
        <taxon>Planctomycetota</taxon>
        <taxon>Planctomycetia</taxon>
        <taxon>Planctomycetales</taxon>
        <taxon>Planctomycetaceae</taxon>
        <taxon>Caulifigura</taxon>
    </lineage>
</organism>
<dbReference type="EMBL" id="CP036271">
    <property type="protein sequence ID" value="QDT55930.1"/>
    <property type="molecule type" value="Genomic_DNA"/>
</dbReference>
<dbReference type="Gene3D" id="3.40.50.300">
    <property type="entry name" value="P-loop containing nucleotide triphosphate hydrolases"/>
    <property type="match status" value="1"/>
</dbReference>
<name>A0A517SII5_9PLAN</name>
<dbReference type="InterPro" id="IPR027417">
    <property type="entry name" value="P-loop_NTPase"/>
</dbReference>
<evidence type="ECO:0000313" key="4">
    <source>
        <dbReference type="Proteomes" id="UP000315700"/>
    </source>
</evidence>
<sequence>MTADPSTTQARARDELLWFLRQSRARTVRSMRQFAETEIVIPDGPFQGRRFRCDRQPYTRLWFDAVDSGRWNRCVATGPTQSGKTLACFVIPLIYHLFEIGETVICGLPDMDMAIDKWREDILPVIEQSRYRSLMPIRGGGSRGGRVESIPFRNGATLKFMSGGGGDKSRAGFTSRVVVITETDGMDQAGATSRESDKITQLEARTRAYGARKRIYMECTLSTEQGRTWQEYTAGTRSRIVLPCPHCRHDVLPERQHFTGWTEASTQAEARSLGKFACPDCGEPWTTEQRTEANRQGRLVHQGQSVDDAGNLTGEAIATDTLGFRWSAIHNLFLMPADLAADEWRASRSPDEENAEKEMRQFVWCLPVAPSRQDETTLLAEEILLRQSTWPRGLVPPDCTVLTAAIDLGKYLCHWIVVGWKPDATCYVVDYGRIEVPSDSLAVEQALMVSLRQFRDLVKDGWPVSQEFAASPGKKRLTPVHVLVDAGYMTPVVYTFCRESRQPFHPAVGRGATQQRTQSYHHPTSRGATVVHIGQDYHVNRQPVDRIDLVEMDADAWKTWVHQRLSCPLDQPGALRLYKAPPQEHLSLAKHLTAERKTEEFVAGKGVVTRWERIRRQNHWFDALYNACVAGHAAGVRLIREQKVYVPPIRPYGVISRGFSNQRF</sequence>
<dbReference type="InParanoid" id="A0A517SII5"/>
<gene>
    <name evidence="3" type="ORF">Pan44_39780</name>
</gene>
<dbReference type="Pfam" id="PF20454">
    <property type="entry name" value="GpA_nuclease"/>
    <property type="match status" value="1"/>
</dbReference>